<sequence length="135" mass="15388">MINLRDISVSTREIEVVYEGMPNFKITLAYMSRAQSKKVVEASKKGEWVNGQLVHSQNEDLFTESFVKEAIKGWTGLTLGDVEKLMLVDFGDQDPNTPIEFSIDNAVMLMRESTAFDSFINRTVFHLDSFRSKTE</sequence>
<name>A0A2D2W729_9CAUD</name>
<dbReference type="EMBL" id="MF979564">
    <property type="protein sequence ID" value="ATS94098.1"/>
    <property type="molecule type" value="Genomic_DNA"/>
</dbReference>
<reference evidence="1 2" key="1">
    <citation type="submission" date="2017-09" db="EMBL/GenBank/DDBJ databases">
        <title>Complete genome sequence of bacteriophage (DU_PP_V) infecting Pectobacterium spp.</title>
        <authorList>
            <person name="Park T.-H."/>
        </authorList>
    </citation>
    <scope>NUCLEOTIDE SEQUENCE [LARGE SCALE GENOMIC DNA]</scope>
</reference>
<proteinExistence type="predicted"/>
<evidence type="ECO:0000313" key="1">
    <source>
        <dbReference type="EMBL" id="ATS94098.1"/>
    </source>
</evidence>
<evidence type="ECO:0000313" key="2">
    <source>
        <dbReference type="Proteomes" id="UP000240663"/>
    </source>
</evidence>
<protein>
    <submittedName>
        <fullName evidence="1">Tape measure chaperone</fullName>
    </submittedName>
</protein>
<gene>
    <name evidence="1" type="ORF">P13BB106kb_p114</name>
</gene>
<accession>A0A2D2W729</accession>
<organism evidence="1 2">
    <name type="scientific">Pectobacterium phage DU_PP_V</name>
    <dbReference type="NCBI Taxonomy" id="2041492"/>
    <lineage>
        <taxon>Viruses</taxon>
        <taxon>Duplodnaviria</taxon>
        <taxon>Heunggongvirae</taxon>
        <taxon>Uroviricota</taxon>
        <taxon>Caudoviricetes</taxon>
        <taxon>Demerecviridae</taxon>
        <taxon>Mccorquodalevirinae</taxon>
        <taxon>Hongcheonvirus</taxon>
        <taxon>Hongcheonvirus DUPPV</taxon>
    </lineage>
</organism>
<keyword evidence="2" id="KW-1185">Reference proteome</keyword>
<dbReference type="Proteomes" id="UP000240663">
    <property type="component" value="Segment"/>
</dbReference>